<evidence type="ECO:0000313" key="2">
    <source>
        <dbReference type="EMBL" id="KZV28606.1"/>
    </source>
</evidence>
<feature type="compositionally biased region" description="Basic and acidic residues" evidence="1">
    <location>
        <begin position="998"/>
        <end position="1008"/>
    </location>
</feature>
<feature type="region of interest" description="Disordered" evidence="1">
    <location>
        <begin position="336"/>
        <end position="362"/>
    </location>
</feature>
<protein>
    <recommendedName>
        <fullName evidence="4">Mucin-2-like</fullName>
    </recommendedName>
</protein>
<sequence>MASSLISSSLHVDLDSIFSMDDVGLVQMFESFIATGLKYFLGCPAVFYETVLTEFFENSSVRDGVVVSTIRGTTIEIFEEMFTAVFDLPTEGLTDLSEVPMNLVLDARSIFSNSKKKNVPGLELGESREFPASRVLTAKTVHRYVVINEKNVPGLELGESREFPASRVLTAKTVHRYVVINEKVGAEDVTDVPRVKKAPKTMATPKKRTVVASVDEPIVKKKRTTKGQRKRMLILGDDDDIFKEQSAEIVDSETIVGGTTAEQPAAEVELASVEDQPAADAATGVQEIEVERAEDSIHDDTVVESIVEPAVVGTTDDADTMIEQVLDQLALITATQDDDEAVEGDQDVGPSDVGEHTADKADESENWFTLAYEKLYGRKIDEPAATSSDTDEEIIADKQTDQSFPDEGDQPHGSETVAEEITTNDELLSIEEHLAQIPSNASLPYSLAPNITQITFGQWIEFREVDPYKASLPQIAASDKGKGILVQDHVQGNPAREIFSLICADIEFLVQLREKVIEDVSVFVSSFSLRKLATLQSEDIYAKEGQILSWAETESSFVAIQRRILIIAKYRELLLRNFIEARRKNFVSGTPTSAIDLKVLNLLIAAHHSALKELLRHMSEHQLEWTRPSSSSLFEGANIDRASLYLTIIALFFPSAGFDQKSWNWEALPQRPYIDDLAPLCVLIEPVQDVDSREPMSRAIHILLGEICVEVIQFYLLGSLLPVGSVNICRNIVIHSSVVDVLEKLPNHFCSIVQQGIDSNNFVGYFSHSDVQSIAEDGLVSSDGSTVYHSPYPQHDCFQSFNEAESEQPYSPTHIDSPMRFNADDISLDSTPDNQILLALGSTEFSTSLADLQTFLSERIDESQSGILSKLHTIERGLRDSLVQQYEAFRTLIQGARQEGRTIDDFPTLRFNEFRKSVLANSASVTADFLDVKKAVRELNAKVDAVATGLVDVRKDLEATKESISHQILEFQAQAQAQANHNILTDQLSELVNYINRGGKDKKGEGSRRGPQPPPDDQNRGSGNRWWW</sequence>
<feature type="compositionally biased region" description="Basic and acidic residues" evidence="1">
    <location>
        <begin position="353"/>
        <end position="362"/>
    </location>
</feature>
<dbReference type="AlphaFoldDB" id="A0A2Z7B9L8"/>
<accession>A0A2Z7B9L8</accession>
<feature type="region of interest" description="Disordered" evidence="1">
    <location>
        <begin position="997"/>
        <end position="1028"/>
    </location>
</feature>
<gene>
    <name evidence="2" type="ORF">F511_11911</name>
</gene>
<keyword evidence="3" id="KW-1185">Reference proteome</keyword>
<dbReference type="Proteomes" id="UP000250235">
    <property type="component" value="Unassembled WGS sequence"/>
</dbReference>
<feature type="compositionally biased region" description="Acidic residues" evidence="1">
    <location>
        <begin position="336"/>
        <end position="346"/>
    </location>
</feature>
<proteinExistence type="predicted"/>
<evidence type="ECO:0000256" key="1">
    <source>
        <dbReference type="SAM" id="MobiDB-lite"/>
    </source>
</evidence>
<dbReference type="EMBL" id="KV010057">
    <property type="protein sequence ID" value="KZV28606.1"/>
    <property type="molecule type" value="Genomic_DNA"/>
</dbReference>
<reference evidence="2 3" key="1">
    <citation type="journal article" date="2015" name="Proc. Natl. Acad. Sci. U.S.A.">
        <title>The resurrection genome of Boea hygrometrica: A blueprint for survival of dehydration.</title>
        <authorList>
            <person name="Xiao L."/>
            <person name="Yang G."/>
            <person name="Zhang L."/>
            <person name="Yang X."/>
            <person name="Zhao S."/>
            <person name="Ji Z."/>
            <person name="Zhou Q."/>
            <person name="Hu M."/>
            <person name="Wang Y."/>
            <person name="Chen M."/>
            <person name="Xu Y."/>
            <person name="Jin H."/>
            <person name="Xiao X."/>
            <person name="Hu G."/>
            <person name="Bao F."/>
            <person name="Hu Y."/>
            <person name="Wan P."/>
            <person name="Li L."/>
            <person name="Deng X."/>
            <person name="Kuang T."/>
            <person name="Xiang C."/>
            <person name="Zhu J.K."/>
            <person name="Oliver M.J."/>
            <person name="He Y."/>
        </authorList>
    </citation>
    <scope>NUCLEOTIDE SEQUENCE [LARGE SCALE GENOMIC DNA]</scope>
    <source>
        <strain evidence="3">cv. XS01</strain>
    </source>
</reference>
<organism evidence="2 3">
    <name type="scientific">Dorcoceras hygrometricum</name>
    <dbReference type="NCBI Taxonomy" id="472368"/>
    <lineage>
        <taxon>Eukaryota</taxon>
        <taxon>Viridiplantae</taxon>
        <taxon>Streptophyta</taxon>
        <taxon>Embryophyta</taxon>
        <taxon>Tracheophyta</taxon>
        <taxon>Spermatophyta</taxon>
        <taxon>Magnoliopsida</taxon>
        <taxon>eudicotyledons</taxon>
        <taxon>Gunneridae</taxon>
        <taxon>Pentapetalae</taxon>
        <taxon>asterids</taxon>
        <taxon>lamiids</taxon>
        <taxon>Lamiales</taxon>
        <taxon>Gesneriaceae</taxon>
        <taxon>Didymocarpoideae</taxon>
        <taxon>Trichosporeae</taxon>
        <taxon>Loxocarpinae</taxon>
        <taxon>Dorcoceras</taxon>
    </lineage>
</organism>
<evidence type="ECO:0008006" key="4">
    <source>
        <dbReference type="Google" id="ProtNLM"/>
    </source>
</evidence>
<evidence type="ECO:0000313" key="3">
    <source>
        <dbReference type="Proteomes" id="UP000250235"/>
    </source>
</evidence>
<name>A0A2Z7B9L8_9LAMI</name>